<sequence length="240" mass="27713">MVQTRREIQEEDTTPDITNDAMETPYTHRLKEEVNLSKHNSGLKLIPEFTGKNWDEFRRKTETQFIIMGIDSFLHHPPTRGNTIEQRNDQLASAQISMRLSQSQYKQVSRCTTTSEIWTTLHDIYAETAESKAANLFLQFIHHKKQPNQTMKGYIDKLVELYHDLRVHNIDVGELALCVKALDGLRDQYQQIKAAARASQVNSIARLTNLLLTTDLESTAPQETNKSRSKNNQVFERKSR</sequence>
<reference evidence="2" key="1">
    <citation type="submission" date="2015-04" db="EMBL/GenBank/DDBJ databases">
        <title>The genome sequence of the plant pathogenic Rhizarian Plasmodiophora brassicae reveals insights in its biotrophic life cycle and the origin of chitin synthesis.</title>
        <authorList>
            <person name="Schwelm A."/>
            <person name="Fogelqvist J."/>
            <person name="Knaust A."/>
            <person name="Julke S."/>
            <person name="Lilja T."/>
            <person name="Dhandapani V."/>
            <person name="Bonilla-Rosso G."/>
            <person name="Karlsson M."/>
            <person name="Shevchenko A."/>
            <person name="Choi S.R."/>
            <person name="Kim H.G."/>
            <person name="Park J.Y."/>
            <person name="Lim Y.P."/>
            <person name="Ludwig-Muller J."/>
            <person name="Dixelius C."/>
        </authorList>
    </citation>
    <scope>NUCLEOTIDE SEQUENCE</scope>
    <source>
        <tissue evidence="2">Potato root galls</tissue>
    </source>
</reference>
<dbReference type="AlphaFoldDB" id="A0A0H5R2R6"/>
<dbReference type="Pfam" id="PF14223">
    <property type="entry name" value="Retrotran_gag_2"/>
    <property type="match status" value="1"/>
</dbReference>
<evidence type="ECO:0000256" key="1">
    <source>
        <dbReference type="SAM" id="MobiDB-lite"/>
    </source>
</evidence>
<feature type="compositionally biased region" description="Polar residues" evidence="1">
    <location>
        <begin position="218"/>
        <end position="234"/>
    </location>
</feature>
<dbReference type="EMBL" id="HACM01008061">
    <property type="protein sequence ID" value="CRZ08503.1"/>
    <property type="molecule type" value="Transcribed_RNA"/>
</dbReference>
<feature type="non-terminal residue" evidence="2">
    <location>
        <position position="240"/>
    </location>
</feature>
<proteinExistence type="predicted"/>
<feature type="region of interest" description="Disordered" evidence="1">
    <location>
        <begin position="1"/>
        <end position="23"/>
    </location>
</feature>
<feature type="region of interest" description="Disordered" evidence="1">
    <location>
        <begin position="218"/>
        <end position="240"/>
    </location>
</feature>
<accession>A0A0H5R2R6</accession>
<evidence type="ECO:0000313" key="2">
    <source>
        <dbReference type="EMBL" id="CRZ08503.1"/>
    </source>
</evidence>
<name>A0A0H5R2R6_9EUKA</name>
<organism evidence="2">
    <name type="scientific">Spongospora subterranea</name>
    <dbReference type="NCBI Taxonomy" id="70186"/>
    <lineage>
        <taxon>Eukaryota</taxon>
        <taxon>Sar</taxon>
        <taxon>Rhizaria</taxon>
        <taxon>Endomyxa</taxon>
        <taxon>Phytomyxea</taxon>
        <taxon>Plasmodiophorida</taxon>
        <taxon>Plasmodiophoridae</taxon>
        <taxon>Spongospora</taxon>
    </lineage>
</organism>
<protein>
    <submittedName>
        <fullName evidence="2">Uncharacterized protein</fullName>
    </submittedName>
</protein>